<feature type="region of interest" description="Disordered" evidence="1">
    <location>
        <begin position="150"/>
        <end position="193"/>
    </location>
</feature>
<feature type="compositionally biased region" description="Polar residues" evidence="1">
    <location>
        <begin position="150"/>
        <end position="168"/>
    </location>
</feature>
<evidence type="ECO:0000256" key="1">
    <source>
        <dbReference type="SAM" id="MobiDB-lite"/>
    </source>
</evidence>
<dbReference type="AlphaFoldDB" id="A0A812TYS9"/>
<proteinExistence type="predicted"/>
<dbReference type="Proteomes" id="UP000604046">
    <property type="component" value="Unassembled WGS sequence"/>
</dbReference>
<comment type="caution">
    <text evidence="2">The sequence shown here is derived from an EMBL/GenBank/DDBJ whole genome shotgun (WGS) entry which is preliminary data.</text>
</comment>
<dbReference type="OrthoDB" id="10323851at2759"/>
<gene>
    <name evidence="2" type="ORF">SNAT2548_LOCUS30784</name>
</gene>
<protein>
    <submittedName>
        <fullName evidence="2">Uncharacterized protein</fullName>
    </submittedName>
</protein>
<evidence type="ECO:0000313" key="2">
    <source>
        <dbReference type="EMBL" id="CAE7548520.1"/>
    </source>
</evidence>
<evidence type="ECO:0000313" key="3">
    <source>
        <dbReference type="Proteomes" id="UP000604046"/>
    </source>
</evidence>
<feature type="region of interest" description="Disordered" evidence="1">
    <location>
        <begin position="1"/>
        <end position="27"/>
    </location>
</feature>
<organism evidence="2 3">
    <name type="scientific">Symbiodinium natans</name>
    <dbReference type="NCBI Taxonomy" id="878477"/>
    <lineage>
        <taxon>Eukaryota</taxon>
        <taxon>Sar</taxon>
        <taxon>Alveolata</taxon>
        <taxon>Dinophyceae</taxon>
        <taxon>Suessiales</taxon>
        <taxon>Symbiodiniaceae</taxon>
        <taxon>Symbiodinium</taxon>
    </lineage>
</organism>
<sequence>MRRGLGRMFRPSSMTRPRRGNEYVAPNSAGNLAASPALSGVTSEKCCGKSLEISLRPSASAMFRACSKYIPAAELVQMRPIPERGFGSVSHYTQHQEEAQRARHDYFPYRDEFHPRSKRLLHEMALNAYSQSLERSGSVASDDTRSVFTLPSTAASRKTGSKASSANQSLRSRSLSSSRLHTGDSLRVGGGQPGMLAKRRAQAFYRSPSQSKFDRDWYLSVLEKEGA</sequence>
<feature type="compositionally biased region" description="Low complexity" evidence="1">
    <location>
        <begin position="169"/>
        <end position="180"/>
    </location>
</feature>
<keyword evidence="3" id="KW-1185">Reference proteome</keyword>
<accession>A0A812TYS9</accession>
<name>A0A812TYS9_9DINO</name>
<reference evidence="2" key="1">
    <citation type="submission" date="2021-02" db="EMBL/GenBank/DDBJ databases">
        <authorList>
            <person name="Dougan E. K."/>
            <person name="Rhodes N."/>
            <person name="Thang M."/>
            <person name="Chan C."/>
        </authorList>
    </citation>
    <scope>NUCLEOTIDE SEQUENCE</scope>
</reference>
<dbReference type="EMBL" id="CAJNDS010002624">
    <property type="protein sequence ID" value="CAE7548520.1"/>
    <property type="molecule type" value="Genomic_DNA"/>
</dbReference>